<keyword evidence="2" id="KW-0813">Transport</keyword>
<evidence type="ECO:0000313" key="7">
    <source>
        <dbReference type="Proteomes" id="UP000462760"/>
    </source>
</evidence>
<dbReference type="Proteomes" id="UP000462760">
    <property type="component" value="Unassembled WGS sequence"/>
</dbReference>
<keyword evidence="4 6" id="KW-0067">ATP-binding</keyword>
<keyword evidence="3" id="KW-0547">Nucleotide-binding</keyword>
<evidence type="ECO:0000256" key="4">
    <source>
        <dbReference type="ARBA" id="ARBA00022840"/>
    </source>
</evidence>
<dbReference type="EMBL" id="VULR01000002">
    <property type="protein sequence ID" value="MSS42487.1"/>
    <property type="molecule type" value="Genomic_DNA"/>
</dbReference>
<dbReference type="InterPro" id="IPR017911">
    <property type="entry name" value="MacB-like_ATP-bd"/>
</dbReference>
<evidence type="ECO:0000256" key="1">
    <source>
        <dbReference type="ARBA" id="ARBA00005417"/>
    </source>
</evidence>
<accession>A0A844FEQ7</accession>
<dbReference type="InterPro" id="IPR003593">
    <property type="entry name" value="AAA+_ATPase"/>
</dbReference>
<dbReference type="PROSITE" id="PS50893">
    <property type="entry name" value="ABC_TRANSPORTER_2"/>
    <property type="match status" value="1"/>
</dbReference>
<sequence>MKLSSPLIELKNIKKKYTTKAGDFPVLKGINLNIEEGEFISIMGKSGSGKTTLLNILGLLDKFNEGEYTFRGENISNFNENRKSEFRNKNMGFIFQQFHLIESLTVYQNIEMPLLYRSGETKEDRRKKIEERLEQVGLLEKRNNKPFELSGGQQQRIAIARALVTDPYLILADEPTGALDSETSDDIMELIKKLNDDGKTIIMVTHDKDLKRYTKRDVYLKDGEFSEEATI</sequence>
<dbReference type="InterPro" id="IPR027417">
    <property type="entry name" value="P-loop_NTPase"/>
</dbReference>
<dbReference type="InterPro" id="IPR017871">
    <property type="entry name" value="ABC_transporter-like_CS"/>
</dbReference>
<dbReference type="InterPro" id="IPR003439">
    <property type="entry name" value="ABC_transporter-like_ATP-bd"/>
</dbReference>
<dbReference type="OrthoDB" id="9802264at2"/>
<reference evidence="6 7" key="1">
    <citation type="submission" date="2019-08" db="EMBL/GenBank/DDBJ databases">
        <title>In-depth cultivation of the pig gut microbiome towards novel bacterial diversity and tailored functional studies.</title>
        <authorList>
            <person name="Wylensek D."/>
            <person name="Hitch T.C.A."/>
            <person name="Clavel T."/>
        </authorList>
    </citation>
    <scope>NUCLEOTIDE SEQUENCE [LARGE SCALE GENOMIC DNA]</scope>
    <source>
        <strain evidence="6 7">Med78-601-WT-4W-RMD-3</strain>
    </source>
</reference>
<evidence type="ECO:0000259" key="5">
    <source>
        <dbReference type="PROSITE" id="PS50893"/>
    </source>
</evidence>
<dbReference type="SMART" id="SM00382">
    <property type="entry name" value="AAA"/>
    <property type="match status" value="1"/>
</dbReference>
<name>A0A844FEQ7_9FIRM</name>
<proteinExistence type="inferred from homology"/>
<dbReference type="Pfam" id="PF00005">
    <property type="entry name" value="ABC_tran"/>
    <property type="match status" value="1"/>
</dbReference>
<gene>
    <name evidence="6" type="ORF">FYJ27_01880</name>
</gene>
<dbReference type="Gene3D" id="3.40.50.300">
    <property type="entry name" value="P-loop containing nucleotide triphosphate hydrolases"/>
    <property type="match status" value="1"/>
</dbReference>
<dbReference type="GO" id="GO:0016887">
    <property type="term" value="F:ATP hydrolysis activity"/>
    <property type="evidence" value="ECO:0007669"/>
    <property type="project" value="InterPro"/>
</dbReference>
<evidence type="ECO:0000256" key="2">
    <source>
        <dbReference type="ARBA" id="ARBA00022448"/>
    </source>
</evidence>
<dbReference type="GO" id="GO:0005524">
    <property type="term" value="F:ATP binding"/>
    <property type="evidence" value="ECO:0007669"/>
    <property type="project" value="UniProtKB-KW"/>
</dbReference>
<evidence type="ECO:0000256" key="3">
    <source>
        <dbReference type="ARBA" id="ARBA00022741"/>
    </source>
</evidence>
<dbReference type="AlphaFoldDB" id="A0A844FEQ7"/>
<dbReference type="PANTHER" id="PTHR42798:SF6">
    <property type="entry name" value="CELL DIVISION ATP-BINDING PROTEIN FTSE"/>
    <property type="match status" value="1"/>
</dbReference>
<feature type="domain" description="ABC transporter" evidence="5">
    <location>
        <begin position="8"/>
        <end position="231"/>
    </location>
</feature>
<dbReference type="PROSITE" id="PS00211">
    <property type="entry name" value="ABC_TRANSPORTER_1"/>
    <property type="match status" value="1"/>
</dbReference>
<dbReference type="PANTHER" id="PTHR42798">
    <property type="entry name" value="LIPOPROTEIN-RELEASING SYSTEM ATP-BINDING PROTEIN LOLD"/>
    <property type="match status" value="1"/>
</dbReference>
<dbReference type="SUPFAM" id="SSF52540">
    <property type="entry name" value="P-loop containing nucleoside triphosphate hydrolases"/>
    <property type="match status" value="1"/>
</dbReference>
<dbReference type="FunFam" id="3.40.50.300:FF:000032">
    <property type="entry name" value="Export ABC transporter ATP-binding protein"/>
    <property type="match status" value="1"/>
</dbReference>
<evidence type="ECO:0000313" key="6">
    <source>
        <dbReference type="EMBL" id="MSS42487.1"/>
    </source>
</evidence>
<comment type="similarity">
    <text evidence="1">Belongs to the ABC transporter superfamily.</text>
</comment>
<organism evidence="6 7">
    <name type="scientific">Anaerosalibacter bizertensis</name>
    <dbReference type="NCBI Taxonomy" id="932217"/>
    <lineage>
        <taxon>Bacteria</taxon>
        <taxon>Bacillati</taxon>
        <taxon>Bacillota</taxon>
        <taxon>Tissierellia</taxon>
        <taxon>Tissierellales</taxon>
        <taxon>Sporanaerobacteraceae</taxon>
        <taxon>Anaerosalibacter</taxon>
    </lineage>
</organism>
<dbReference type="GO" id="GO:0022857">
    <property type="term" value="F:transmembrane transporter activity"/>
    <property type="evidence" value="ECO:0007669"/>
    <property type="project" value="UniProtKB-ARBA"/>
</dbReference>
<comment type="caution">
    <text evidence="6">The sequence shown here is derived from an EMBL/GenBank/DDBJ whole genome shotgun (WGS) entry which is preliminary data.</text>
</comment>
<dbReference type="CDD" id="cd03255">
    <property type="entry name" value="ABC_MJ0796_LolCDE_FtsE"/>
    <property type="match status" value="1"/>
</dbReference>
<protein>
    <submittedName>
        <fullName evidence="6">ABC transporter ATP-binding protein</fullName>
    </submittedName>
</protein>
<dbReference type="GO" id="GO:0098796">
    <property type="term" value="C:membrane protein complex"/>
    <property type="evidence" value="ECO:0007669"/>
    <property type="project" value="UniProtKB-ARBA"/>
</dbReference>